<proteinExistence type="predicted"/>
<sequence>MEAPKVTKGSEFHVVLGGLKLSDKLENHIASEIQRVVAAALTDYPNPDDPDGDDGLAGGRRQHGTGRFGPYVVIPSKDWLGRWLQLVGKDFRVNPEVVGQLEKNLQKGLQFNV</sequence>
<dbReference type="EMBL" id="CP025096">
    <property type="protein sequence ID" value="AUD04843.1"/>
    <property type="molecule type" value="Genomic_DNA"/>
</dbReference>
<dbReference type="AlphaFoldDB" id="A0A2K8Z4N9"/>
<protein>
    <submittedName>
        <fullName evidence="2">Uncharacterized protein</fullName>
    </submittedName>
</protein>
<dbReference type="OrthoDB" id="9911130at2"/>
<evidence type="ECO:0000313" key="3">
    <source>
        <dbReference type="Proteomes" id="UP000232883"/>
    </source>
</evidence>
<feature type="region of interest" description="Disordered" evidence="1">
    <location>
        <begin position="42"/>
        <end position="68"/>
    </location>
</feature>
<evidence type="ECO:0000256" key="1">
    <source>
        <dbReference type="SAM" id="MobiDB-lite"/>
    </source>
</evidence>
<evidence type="ECO:0000313" key="2">
    <source>
        <dbReference type="EMBL" id="AUD04843.1"/>
    </source>
</evidence>
<name>A0A2K8Z4N9_9BACT</name>
<dbReference type="KEGG" id="spir:CWM47_25175"/>
<accession>A0A2K8Z4N9</accession>
<reference evidence="2 3" key="1">
    <citation type="submission" date="2017-11" db="EMBL/GenBank/DDBJ databases">
        <title>Taxonomic description and genome sequences of Spirosoma HA7 sp. nov., isolated from pollen microhabitat of Corylus avellana.</title>
        <authorList>
            <person name="Ambika Manirajan B."/>
            <person name="Suarez C."/>
            <person name="Ratering S."/>
            <person name="Geissler-Plaum R."/>
            <person name="Cardinale M."/>
            <person name="Sylvia S."/>
        </authorList>
    </citation>
    <scope>NUCLEOTIDE SEQUENCE [LARGE SCALE GENOMIC DNA]</scope>
    <source>
        <strain evidence="2 3">HA7</strain>
    </source>
</reference>
<organism evidence="2 3">
    <name type="scientific">Spirosoma pollinicola</name>
    <dbReference type="NCBI Taxonomy" id="2057025"/>
    <lineage>
        <taxon>Bacteria</taxon>
        <taxon>Pseudomonadati</taxon>
        <taxon>Bacteroidota</taxon>
        <taxon>Cytophagia</taxon>
        <taxon>Cytophagales</taxon>
        <taxon>Cytophagaceae</taxon>
        <taxon>Spirosoma</taxon>
    </lineage>
</organism>
<dbReference type="Proteomes" id="UP000232883">
    <property type="component" value="Chromosome"/>
</dbReference>
<dbReference type="RefSeq" id="WP_100991067.1">
    <property type="nucleotide sequence ID" value="NZ_CP025096.1"/>
</dbReference>
<gene>
    <name evidence="2" type="ORF">CWM47_25175</name>
</gene>
<keyword evidence="3" id="KW-1185">Reference proteome</keyword>